<gene>
    <name evidence="2" type="ORF">BJ508DRAFT_330217</name>
</gene>
<evidence type="ECO:0000313" key="3">
    <source>
        <dbReference type="Proteomes" id="UP000275078"/>
    </source>
</evidence>
<name>A0A3N4HZJ7_ASCIM</name>
<feature type="region of interest" description="Disordered" evidence="1">
    <location>
        <begin position="129"/>
        <end position="161"/>
    </location>
</feature>
<dbReference type="Proteomes" id="UP000275078">
    <property type="component" value="Unassembled WGS sequence"/>
</dbReference>
<proteinExistence type="predicted"/>
<accession>A0A3N4HZJ7</accession>
<dbReference type="EMBL" id="ML119727">
    <property type="protein sequence ID" value="RPA77361.1"/>
    <property type="molecule type" value="Genomic_DNA"/>
</dbReference>
<feature type="compositionally biased region" description="Polar residues" evidence="1">
    <location>
        <begin position="130"/>
        <end position="153"/>
    </location>
</feature>
<sequence length="272" mass="30495">MSTRLEREYHLSLEPTVSIITSKPPRSRHPHRQLPSPPISSLRSRACISKYENEPELLIEMKDNQLKPYLADDVATAQSTRIVLRVQQNLTEGQAPVEMQKFFRHVDNLESLRLGLWTRATTATYKRVNQRSQALSQKSAMKGNPASTATKTRLTGELEGTDENQLLKLSTNGATTFAEWNVKIVEDQEKNTKKSGQNAQTKNYRMVFTSKAAKKGNRKFSGKSSDQGVPAAFCLAALHFSEEGLEKIKSVHNMKSVLSAHISANLRYTNHG</sequence>
<organism evidence="2 3">
    <name type="scientific">Ascobolus immersus RN42</name>
    <dbReference type="NCBI Taxonomy" id="1160509"/>
    <lineage>
        <taxon>Eukaryota</taxon>
        <taxon>Fungi</taxon>
        <taxon>Dikarya</taxon>
        <taxon>Ascomycota</taxon>
        <taxon>Pezizomycotina</taxon>
        <taxon>Pezizomycetes</taxon>
        <taxon>Pezizales</taxon>
        <taxon>Ascobolaceae</taxon>
        <taxon>Ascobolus</taxon>
    </lineage>
</organism>
<evidence type="ECO:0000313" key="2">
    <source>
        <dbReference type="EMBL" id="RPA77361.1"/>
    </source>
</evidence>
<feature type="region of interest" description="Disordered" evidence="1">
    <location>
        <begin position="20"/>
        <end position="40"/>
    </location>
</feature>
<reference evidence="2 3" key="1">
    <citation type="journal article" date="2018" name="Nat. Ecol. Evol.">
        <title>Pezizomycetes genomes reveal the molecular basis of ectomycorrhizal truffle lifestyle.</title>
        <authorList>
            <person name="Murat C."/>
            <person name="Payen T."/>
            <person name="Noel B."/>
            <person name="Kuo A."/>
            <person name="Morin E."/>
            <person name="Chen J."/>
            <person name="Kohler A."/>
            <person name="Krizsan K."/>
            <person name="Balestrini R."/>
            <person name="Da Silva C."/>
            <person name="Montanini B."/>
            <person name="Hainaut M."/>
            <person name="Levati E."/>
            <person name="Barry K.W."/>
            <person name="Belfiori B."/>
            <person name="Cichocki N."/>
            <person name="Clum A."/>
            <person name="Dockter R.B."/>
            <person name="Fauchery L."/>
            <person name="Guy J."/>
            <person name="Iotti M."/>
            <person name="Le Tacon F."/>
            <person name="Lindquist E.A."/>
            <person name="Lipzen A."/>
            <person name="Malagnac F."/>
            <person name="Mello A."/>
            <person name="Molinier V."/>
            <person name="Miyauchi S."/>
            <person name="Poulain J."/>
            <person name="Riccioni C."/>
            <person name="Rubini A."/>
            <person name="Sitrit Y."/>
            <person name="Splivallo R."/>
            <person name="Traeger S."/>
            <person name="Wang M."/>
            <person name="Zifcakova L."/>
            <person name="Wipf D."/>
            <person name="Zambonelli A."/>
            <person name="Paolocci F."/>
            <person name="Nowrousian M."/>
            <person name="Ottonello S."/>
            <person name="Baldrian P."/>
            <person name="Spatafora J.W."/>
            <person name="Henrissat B."/>
            <person name="Nagy L.G."/>
            <person name="Aury J.M."/>
            <person name="Wincker P."/>
            <person name="Grigoriev I.V."/>
            <person name="Bonfante P."/>
            <person name="Martin F.M."/>
        </authorList>
    </citation>
    <scope>NUCLEOTIDE SEQUENCE [LARGE SCALE GENOMIC DNA]</scope>
    <source>
        <strain evidence="2 3">RN42</strain>
    </source>
</reference>
<evidence type="ECO:0000256" key="1">
    <source>
        <dbReference type="SAM" id="MobiDB-lite"/>
    </source>
</evidence>
<protein>
    <submittedName>
        <fullName evidence="2">Uncharacterized protein</fullName>
    </submittedName>
</protein>
<keyword evidence="3" id="KW-1185">Reference proteome</keyword>
<dbReference type="AlphaFoldDB" id="A0A3N4HZJ7"/>